<dbReference type="AlphaFoldDB" id="A0A6C0QU42"/>
<evidence type="ECO:0000256" key="5">
    <source>
        <dbReference type="ARBA" id="ARBA00023048"/>
    </source>
</evidence>
<feature type="transmembrane region" description="Helical" evidence="6">
    <location>
        <begin position="31"/>
        <end position="56"/>
    </location>
</feature>
<gene>
    <name evidence="7" type="ORF">ERICV_02952</name>
</gene>
<comment type="subcellular location">
    <subcellularLocation>
        <location evidence="1">Secreted</location>
    </subcellularLocation>
</comment>
<keyword evidence="4" id="KW-0044">Antibiotic</keyword>
<keyword evidence="3" id="KW-0929">Antimicrobial</keyword>
<dbReference type="Pfam" id="PF09221">
    <property type="entry name" value="Bacteriocin_IId"/>
    <property type="match status" value="1"/>
</dbReference>
<evidence type="ECO:0000256" key="4">
    <source>
        <dbReference type="ARBA" id="ARBA00023022"/>
    </source>
</evidence>
<protein>
    <submittedName>
        <fullName evidence="7">Circular bacteriocin, circularin A/uberolysin family</fullName>
    </submittedName>
</protein>
<keyword evidence="6" id="KW-0812">Transmembrane</keyword>
<evidence type="ECO:0000256" key="6">
    <source>
        <dbReference type="SAM" id="Phobius"/>
    </source>
</evidence>
<sequence>MGEVLDLVSTMNISWQSASKVIDAVNAGASIWGIVSIIVAGGGILGMGYAALALLVKKKVKDLGETAAIAW</sequence>
<dbReference type="EMBL" id="CP019717">
    <property type="protein sequence ID" value="QHZ52071.1"/>
    <property type="molecule type" value="Genomic_DNA"/>
</dbReference>
<name>A0A6C0QU42_9BACL</name>
<evidence type="ECO:0000313" key="7">
    <source>
        <dbReference type="EMBL" id="QHZ52071.1"/>
    </source>
</evidence>
<dbReference type="InterPro" id="IPR020038">
    <property type="entry name" value="Circ_bacteriocin"/>
</dbReference>
<evidence type="ECO:0000256" key="1">
    <source>
        <dbReference type="ARBA" id="ARBA00004613"/>
    </source>
</evidence>
<keyword evidence="2" id="KW-0964">Secreted</keyword>
<evidence type="ECO:0000256" key="3">
    <source>
        <dbReference type="ARBA" id="ARBA00022529"/>
    </source>
</evidence>
<evidence type="ECO:0000313" key="8">
    <source>
        <dbReference type="Proteomes" id="UP000464330"/>
    </source>
</evidence>
<reference evidence="7 8" key="1">
    <citation type="journal article" date="2020" name="Int. J. Med. Microbiol.">
        <title>Discovery of Paenibacillus larvae ERIC V: Phenotypic and genomic comparison to genotypes ERIC I-IV reveal different inventories of virulence factors which correlate with epidemiological prevalences of American Foulbrood.</title>
        <authorList>
            <person name="Beims H."/>
            <person name="Bunk B."/>
            <person name="Erler S."/>
            <person name="Mohr K.I."/>
            <person name="Sproer C."/>
            <person name="Pradella S."/>
            <person name="Gunther G."/>
            <person name="Rohde M."/>
            <person name="von der Ohe W."/>
            <person name="Steinert M."/>
        </authorList>
    </citation>
    <scope>NUCLEOTIDE SEQUENCE [LARGE SCALE GENOMIC DNA]</scope>
    <source>
        <strain evidence="7">Eric_V</strain>
    </source>
</reference>
<dbReference type="GO" id="GO:0031640">
    <property type="term" value="P:killing of cells of another organism"/>
    <property type="evidence" value="ECO:0007669"/>
    <property type="project" value="UniProtKB-KW"/>
</dbReference>
<dbReference type="Proteomes" id="UP000464330">
    <property type="component" value="Chromosome"/>
</dbReference>
<keyword evidence="6" id="KW-0472">Membrane</keyword>
<dbReference type="NCBIfam" id="TIGR03651">
    <property type="entry name" value="circ_ocin_uber"/>
    <property type="match status" value="1"/>
</dbReference>
<keyword evidence="6" id="KW-1133">Transmembrane helix</keyword>
<organism evidence="7 8">
    <name type="scientific">Paenibacillus larvae subsp. larvae</name>
    <dbReference type="NCBI Taxonomy" id="147375"/>
    <lineage>
        <taxon>Bacteria</taxon>
        <taxon>Bacillati</taxon>
        <taxon>Bacillota</taxon>
        <taxon>Bacilli</taxon>
        <taxon>Bacillales</taxon>
        <taxon>Paenibacillaceae</taxon>
        <taxon>Paenibacillus</taxon>
    </lineage>
</organism>
<keyword evidence="5" id="KW-0078">Bacteriocin</keyword>
<accession>A0A6C0QU42</accession>
<dbReference type="GO" id="GO:0005576">
    <property type="term" value="C:extracellular region"/>
    <property type="evidence" value="ECO:0007669"/>
    <property type="project" value="UniProtKB-SubCell"/>
</dbReference>
<evidence type="ECO:0000256" key="2">
    <source>
        <dbReference type="ARBA" id="ARBA00022525"/>
    </source>
</evidence>
<proteinExistence type="predicted"/>
<dbReference type="GO" id="GO:0042742">
    <property type="term" value="P:defense response to bacterium"/>
    <property type="evidence" value="ECO:0007669"/>
    <property type="project" value="UniProtKB-KW"/>
</dbReference>
<dbReference type="RefSeq" id="WP_036654347.1">
    <property type="nucleotide sequence ID" value="NZ_CP019651.1"/>
</dbReference>
<dbReference type="Gene3D" id="1.20.225.10">
    <property type="entry name" value="Bacteriocin AS-48"/>
    <property type="match status" value="1"/>
</dbReference>
<dbReference type="InterPro" id="IPR009086">
    <property type="entry name" value="Bacteriocin_AS48"/>
</dbReference>